<dbReference type="InterPro" id="IPR002602">
    <property type="entry name" value="DB"/>
</dbReference>
<dbReference type="EMBL" id="LN856986">
    <property type="protein sequence ID" value="CDP97503.1"/>
    <property type="molecule type" value="Genomic_DNA"/>
</dbReference>
<protein>
    <submittedName>
        <fullName evidence="2">Bm10296, isoform d</fullName>
    </submittedName>
</protein>
<organism evidence="2">
    <name type="scientific">Brugia malayi</name>
    <name type="common">Filarial nematode worm</name>
    <dbReference type="NCBI Taxonomy" id="6279"/>
    <lineage>
        <taxon>Eukaryota</taxon>
        <taxon>Metazoa</taxon>
        <taxon>Ecdysozoa</taxon>
        <taxon>Nematoda</taxon>
        <taxon>Chromadorea</taxon>
        <taxon>Rhabditida</taxon>
        <taxon>Spirurina</taxon>
        <taxon>Spiruromorpha</taxon>
        <taxon>Filarioidea</taxon>
        <taxon>Onchocercidae</taxon>
        <taxon>Brugia</taxon>
    </lineage>
</organism>
<dbReference type="PANTHER" id="PTHR21679">
    <property type="entry name" value="DOMAIN OF UNKNOWN FUNCTION DB DOMAIN-CONTAINING PROTEIN-RELATED"/>
    <property type="match status" value="1"/>
</dbReference>
<accession>A0A0J9XX16</accession>
<reference evidence="2" key="1">
    <citation type="journal article" date="2007" name="Science">
        <title>Draft genome of the filarial nematode parasite Brugia malayi.</title>
        <authorList>
            <person name="Ghedin E."/>
            <person name="Wang S."/>
            <person name="Spiro D."/>
            <person name="Caler E."/>
            <person name="Zhao Q."/>
            <person name="Crabtree J."/>
            <person name="Allen J.E."/>
            <person name="Delcher A.L."/>
            <person name="Guiliano D.B."/>
            <person name="Miranda-Saavedra D."/>
            <person name="Angiuoli S.V."/>
            <person name="Creasy T."/>
            <person name="Amedeo P."/>
            <person name="Haas B."/>
            <person name="El-Sayed N.M."/>
            <person name="Wortman J.R."/>
            <person name="Feldblyum T."/>
            <person name="Tallon L."/>
            <person name="Schatz M."/>
            <person name="Shumway M."/>
            <person name="Koo H."/>
            <person name="Salzberg S.L."/>
            <person name="Schobel S."/>
            <person name="Pertea M."/>
            <person name="Pop M."/>
            <person name="White O."/>
            <person name="Barton G.J."/>
            <person name="Carlow C.K."/>
            <person name="Crawford M.J."/>
            <person name="Daub J."/>
            <person name="Dimmic M.W."/>
            <person name="Estes C.F."/>
            <person name="Foster J.M."/>
            <person name="Ganatra M."/>
            <person name="Gregory W.F."/>
            <person name="Johnson N.M."/>
            <person name="Jin J."/>
            <person name="Komuniecki R."/>
            <person name="Korf I."/>
            <person name="Kumar S."/>
            <person name="Laney S."/>
            <person name="Li B.W."/>
            <person name="Li W."/>
            <person name="Lindblom T.H."/>
            <person name="Lustigman S."/>
            <person name="Ma D."/>
            <person name="Maina C.V."/>
            <person name="Martin D.M."/>
            <person name="McCarter J.P."/>
            <person name="McReynolds L."/>
            <person name="Mitreva M."/>
            <person name="Nutman T.B."/>
            <person name="Parkinson J."/>
            <person name="Peregrin-Alvarez J.M."/>
            <person name="Poole C."/>
            <person name="Ren Q."/>
            <person name="Saunders L."/>
            <person name="Sluder A.E."/>
            <person name="Smith K."/>
            <person name="Stanke M."/>
            <person name="Unnasch T.R."/>
            <person name="Ware J."/>
            <person name="Wei A.D."/>
            <person name="Weil G."/>
            <person name="Williams D.J."/>
            <person name="Zhang Y."/>
            <person name="Williams S.A."/>
            <person name="Fraser-Liggett C."/>
            <person name="Slatko B."/>
            <person name="Blaxter M.L."/>
            <person name="Scott A.L."/>
        </authorList>
    </citation>
    <scope>NUCLEOTIDE SEQUENCE</scope>
    <source>
        <strain evidence="2">FR3</strain>
    </source>
</reference>
<evidence type="ECO:0000313" key="2">
    <source>
        <dbReference type="EMBL" id="CDP97503.1"/>
    </source>
</evidence>
<sequence length="239" mass="27352">MFLVHHLTKYRCVQRYSITVKCIMILLYFDYCCDKLIGLKCLNVLDGAELVSIQNFTLFVDLHRVARIKLTRIPEKEMLSKLILLSLITFIWFGTICRAEEEKGKCGHPKTDYSPCVTRSQSDVLFRQCCQLYVPEGCHDLCQYEIEEIPARNLLIKTIASKKCGLKHISAILYCASQNQDNRKCCHHLNLADNKLGVGDRCLRFCDPAGQGINAISNKGKKANRSVILKWRGRTEPHN</sequence>
<name>A0A0J9XX16_BRUMA</name>
<feature type="domain" description="Domain of unknown function DB" evidence="1">
    <location>
        <begin position="129"/>
        <end position="211"/>
    </location>
</feature>
<dbReference type="AlphaFoldDB" id="A0A0J9XX16"/>
<proteinExistence type="predicted"/>
<reference evidence="2" key="2">
    <citation type="submission" date="2012-12" db="EMBL/GenBank/DDBJ databases">
        <authorList>
            <person name="Gao Y.W."/>
            <person name="Fan S.T."/>
            <person name="Sun H.T."/>
            <person name="Wang Z."/>
            <person name="Gao X.L."/>
            <person name="Li Y.G."/>
            <person name="Wang T.C."/>
            <person name="Zhang K."/>
            <person name="Xu W.W."/>
            <person name="Yu Z.J."/>
            <person name="Xia X.Z."/>
        </authorList>
    </citation>
    <scope>NUCLEOTIDE SEQUENCE</scope>
    <source>
        <strain evidence="2">FR3</strain>
    </source>
</reference>
<evidence type="ECO:0000259" key="1">
    <source>
        <dbReference type="Pfam" id="PF01682"/>
    </source>
</evidence>
<dbReference type="Pfam" id="PF01682">
    <property type="entry name" value="DB"/>
    <property type="match status" value="1"/>
</dbReference>
<dbReference type="PANTHER" id="PTHR21679:SF1">
    <property type="entry name" value="DOMAIN OF UNKNOWN FUNCTION DB DOMAIN-CONTAINING PROTEIN"/>
    <property type="match status" value="1"/>
</dbReference>
<gene>
    <name evidence="2" type="primary">Bm10296</name>
    <name evidence="2" type="ORF">BM_Bm10296</name>
</gene>